<evidence type="ECO:0000313" key="2">
    <source>
        <dbReference type="EMBL" id="MBB5062785.1"/>
    </source>
</evidence>
<dbReference type="InterPro" id="IPR035897">
    <property type="entry name" value="Toll_tir_struct_dom_sf"/>
</dbReference>
<dbReference type="InterPro" id="IPR000157">
    <property type="entry name" value="TIR_dom"/>
</dbReference>
<dbReference type="Gene3D" id="3.40.50.10140">
    <property type="entry name" value="Toll/interleukin-1 receptor homology (TIR) domain"/>
    <property type="match status" value="1"/>
</dbReference>
<comment type="caution">
    <text evidence="2">The sequence shown here is derived from an EMBL/GenBank/DDBJ whole genome shotgun (WGS) entry which is preliminary data.</text>
</comment>
<dbReference type="EMBL" id="JACHIO010000004">
    <property type="protein sequence ID" value="MBB5062785.1"/>
    <property type="molecule type" value="Genomic_DNA"/>
</dbReference>
<evidence type="ECO:0000259" key="1">
    <source>
        <dbReference type="PROSITE" id="PS51534"/>
    </source>
</evidence>
<proteinExistence type="predicted"/>
<dbReference type="RefSeq" id="WP_184253480.1">
    <property type="nucleotide sequence ID" value="NZ_JACHIO010000004.1"/>
</dbReference>
<dbReference type="InterPro" id="IPR013568">
    <property type="entry name" value="SEFIR_dom"/>
</dbReference>
<dbReference type="Pfam" id="PF13676">
    <property type="entry name" value="TIR_2"/>
    <property type="match status" value="1"/>
</dbReference>
<dbReference type="AlphaFoldDB" id="A0A7W7ZMP8"/>
<gene>
    <name evidence="2" type="ORF">HDF15_001122</name>
</gene>
<dbReference type="GO" id="GO:0007165">
    <property type="term" value="P:signal transduction"/>
    <property type="evidence" value="ECO:0007669"/>
    <property type="project" value="InterPro"/>
</dbReference>
<accession>A0A7W7ZMP8</accession>
<reference evidence="2 3" key="1">
    <citation type="submission" date="2020-08" db="EMBL/GenBank/DDBJ databases">
        <title>Genomic Encyclopedia of Type Strains, Phase IV (KMG-V): Genome sequencing to study the core and pangenomes of soil and plant-associated prokaryotes.</title>
        <authorList>
            <person name="Whitman W."/>
        </authorList>
    </citation>
    <scope>NUCLEOTIDE SEQUENCE [LARGE SCALE GENOMIC DNA]</scope>
    <source>
        <strain evidence="2 3">X5P3</strain>
    </source>
</reference>
<dbReference type="PROSITE" id="PS51534">
    <property type="entry name" value="SEFIR"/>
    <property type="match status" value="1"/>
</dbReference>
<name>A0A7W7ZMP8_9BACT</name>
<dbReference type="SUPFAM" id="SSF52200">
    <property type="entry name" value="Toll/Interleukin receptor TIR domain"/>
    <property type="match status" value="1"/>
</dbReference>
<organism evidence="2 3">
    <name type="scientific">Granulicella mallensis</name>
    <dbReference type="NCBI Taxonomy" id="940614"/>
    <lineage>
        <taxon>Bacteria</taxon>
        <taxon>Pseudomonadati</taxon>
        <taxon>Acidobacteriota</taxon>
        <taxon>Terriglobia</taxon>
        <taxon>Terriglobales</taxon>
        <taxon>Acidobacteriaceae</taxon>
        <taxon>Granulicella</taxon>
    </lineage>
</organism>
<evidence type="ECO:0000313" key="3">
    <source>
        <dbReference type="Proteomes" id="UP000584867"/>
    </source>
</evidence>
<feature type="domain" description="SEFIR" evidence="1">
    <location>
        <begin position="10"/>
        <end position="142"/>
    </location>
</feature>
<sequence length="721" mass="80779">MIIDEIEKLPPQVFVSYSWDSVQHRKWVLAFATRLRGDGIDVILDQWALQPGGDRTQFMEMSVTNAERVLIVCTDRYAKKAGSRTGGVGYEAMIITSEIAARIDSDKFVPILRADEFDTASPVWLRTKIGVDLRGDPYSEEAYQTLLRSLHRQSVAAPAIGPVPSFDFAENNLVETNDIPSHGHMEDSTVVRPEAAPEMVAPVQIDTFCLSEETLDSAFNAILHHGYGDFFPDPPEWAVVESDWTELRTLLTKVDLYHYQPFRPTRAFAPKSKIFLRPVTLLHPVDLILYTALVARLVSAINDRRISESEARVFSFRFSGEDNELYGDDSSHAEFAEAKDSRARSFPTGYMGSVDIADFYSQLRHRPVREALDFCTEGLGDLSLFPVVVERFLQNLTPDAETYGIPIGPAASRPLAEAALIQIDDALLGADVDFIRYIDDFVIYGATREIVEWGIRKLGELLASQMGLSLHAAKTKLQRCSDYILETSTSGNSEDTVEARFAKLIEDHFYDESGRLLDELTESEREALDSVDLEKVLTEALDEDEIDYKKVAFILDRLSSLERADLIDIVMSHLGRLYPVAHALQSFFLTGKHLSSDDKKNAATGLLAPILAAGPQQAPEFYSIWILDLFRSDAAWNHAIELGRVFRNSGSQAIRRYGALALSVSGGRSEAQLLKEAFSSSDDMTRCALILGIGKLTAEEKKRWLERNELDWFEAFLVRHS</sequence>
<dbReference type="Proteomes" id="UP000584867">
    <property type="component" value="Unassembled WGS sequence"/>
</dbReference>
<dbReference type="CDD" id="cd01646">
    <property type="entry name" value="RT_Bac_retron_I"/>
    <property type="match status" value="1"/>
</dbReference>
<protein>
    <recommendedName>
        <fullName evidence="1">SEFIR domain-containing protein</fullName>
    </recommendedName>
</protein>